<dbReference type="AlphaFoldDB" id="A0A1V5SRL5"/>
<reference evidence="1" key="1">
    <citation type="submission" date="2017-02" db="EMBL/GenBank/DDBJ databases">
        <title>Delving into the versatile metabolic prowess of the omnipresent phylum Bacteroidetes.</title>
        <authorList>
            <person name="Nobu M.K."/>
            <person name="Mei R."/>
            <person name="Narihiro T."/>
            <person name="Kuroda K."/>
            <person name="Liu W.-T."/>
        </authorList>
    </citation>
    <scope>NUCLEOTIDE SEQUENCE</scope>
    <source>
        <strain evidence="1">ADurb.Bin276</strain>
    </source>
</reference>
<protein>
    <recommendedName>
        <fullName evidence="2">Flavodoxin</fullName>
    </recommendedName>
</protein>
<accession>A0A1V5SRL5</accession>
<dbReference type="SUPFAM" id="SSF52218">
    <property type="entry name" value="Flavoproteins"/>
    <property type="match status" value="1"/>
</dbReference>
<dbReference type="Gene3D" id="3.40.50.360">
    <property type="match status" value="1"/>
</dbReference>
<name>A0A1V5SRL5_9BACT</name>
<evidence type="ECO:0008006" key="2">
    <source>
        <dbReference type="Google" id="ProtNLM"/>
    </source>
</evidence>
<organism evidence="1">
    <name type="scientific">Candidatus Atribacter allofermentans</name>
    <dbReference type="NCBI Taxonomy" id="1852833"/>
    <lineage>
        <taxon>Bacteria</taxon>
        <taxon>Pseudomonadati</taxon>
        <taxon>Atribacterota</taxon>
        <taxon>Atribacteria</taxon>
        <taxon>Atribacterales</taxon>
        <taxon>Atribacteraceae</taxon>
        <taxon>Atribacter</taxon>
    </lineage>
</organism>
<sequence length="137" mass="15059">MRVAFVYLGKDKALQQITKYMINAFEKSGHTVKNIEIEDSSSPINLRPYDVIFVGASVVSAFGGKISPEVVNFLKGVAGLEGKKTVAYVRPSLFGTDKALRRLMANMESSGAFVIDFQAIKSDKDAQLLLERQLKKG</sequence>
<proteinExistence type="predicted"/>
<dbReference type="InterPro" id="IPR029039">
    <property type="entry name" value="Flavoprotein-like_sf"/>
</dbReference>
<comment type="caution">
    <text evidence="1">The sequence shown here is derived from an EMBL/GenBank/DDBJ whole genome shotgun (WGS) entry which is preliminary data.</text>
</comment>
<dbReference type="EMBL" id="MWBQ01000107">
    <property type="protein sequence ID" value="OQA56851.1"/>
    <property type="molecule type" value="Genomic_DNA"/>
</dbReference>
<dbReference type="Proteomes" id="UP000485569">
    <property type="component" value="Unassembled WGS sequence"/>
</dbReference>
<evidence type="ECO:0000313" key="1">
    <source>
        <dbReference type="EMBL" id="OQA56851.1"/>
    </source>
</evidence>
<gene>
    <name evidence="1" type="ORF">BWY41_01434</name>
</gene>